<reference evidence="2" key="2">
    <citation type="journal article" date="2021" name="PeerJ">
        <title>Extensive microbial diversity within the chicken gut microbiome revealed by metagenomics and culture.</title>
        <authorList>
            <person name="Gilroy R."/>
            <person name="Ravi A."/>
            <person name="Getino M."/>
            <person name="Pursley I."/>
            <person name="Horton D.L."/>
            <person name="Alikhan N.F."/>
            <person name="Baker D."/>
            <person name="Gharbi K."/>
            <person name="Hall N."/>
            <person name="Watson M."/>
            <person name="Adriaenssens E.M."/>
            <person name="Foster-Nyarko E."/>
            <person name="Jarju S."/>
            <person name="Secka A."/>
            <person name="Antonio M."/>
            <person name="Oren A."/>
            <person name="Chaudhuri R.R."/>
            <person name="La Ragione R."/>
            <person name="Hildebrand F."/>
            <person name="Pallen M.J."/>
        </authorList>
    </citation>
    <scope>NUCLEOTIDE SEQUENCE</scope>
    <source>
        <strain evidence="2">ChiGjej2B2-12916</strain>
    </source>
</reference>
<evidence type="ECO:0000259" key="1">
    <source>
        <dbReference type="Pfam" id="PF04480"/>
    </source>
</evidence>
<dbReference type="InterPro" id="IPR047216">
    <property type="entry name" value="Endonuclease_DUF559_bact"/>
</dbReference>
<accession>A0A9D0YQN4</accession>
<evidence type="ECO:0000313" key="2">
    <source>
        <dbReference type="EMBL" id="HIQ60392.1"/>
    </source>
</evidence>
<keyword evidence="2" id="KW-0378">Hydrolase</keyword>
<dbReference type="AlphaFoldDB" id="A0A9D0YQN4"/>
<organism evidence="2 3">
    <name type="scientific">Candidatus Enterenecus faecium</name>
    <dbReference type="NCBI Taxonomy" id="2840780"/>
    <lineage>
        <taxon>Bacteria</taxon>
        <taxon>Bacillati</taxon>
        <taxon>Bacillota</taxon>
        <taxon>Clostridia</taxon>
        <taxon>Eubacteriales</taxon>
        <taxon>Candidatus Enterenecus</taxon>
    </lineage>
</organism>
<sequence>MSLAYEKRLIEHAKTLRKEMTPQERHLWYDFLRAYPLRFQRQKVIGSYIVDFYCHSAKVVVELDGSQHYEEEGKERDRQRDETLRAYGLTVLRFSNLEIHQQFDAVCGKIHQVCTERTPPSGREVARRKP</sequence>
<dbReference type="GO" id="GO:0004519">
    <property type="term" value="F:endonuclease activity"/>
    <property type="evidence" value="ECO:0007669"/>
    <property type="project" value="UniProtKB-KW"/>
</dbReference>
<feature type="domain" description="DUF559" evidence="1">
    <location>
        <begin position="9"/>
        <end position="114"/>
    </location>
</feature>
<name>A0A9D0YQN4_9FIRM</name>
<reference evidence="2" key="1">
    <citation type="submission" date="2020-10" db="EMBL/GenBank/DDBJ databases">
        <authorList>
            <person name="Gilroy R."/>
        </authorList>
    </citation>
    <scope>NUCLEOTIDE SEQUENCE</scope>
    <source>
        <strain evidence="2">ChiGjej2B2-12916</strain>
    </source>
</reference>
<keyword evidence="2" id="KW-0255">Endonuclease</keyword>
<dbReference type="PANTHER" id="PTHR38590:SF1">
    <property type="entry name" value="BLL0828 PROTEIN"/>
    <property type="match status" value="1"/>
</dbReference>
<dbReference type="InterPro" id="IPR007569">
    <property type="entry name" value="DUF559"/>
</dbReference>
<dbReference type="Gene3D" id="3.40.960.10">
    <property type="entry name" value="VSR Endonuclease"/>
    <property type="match status" value="1"/>
</dbReference>
<evidence type="ECO:0000313" key="3">
    <source>
        <dbReference type="Proteomes" id="UP000886879"/>
    </source>
</evidence>
<comment type="caution">
    <text evidence="2">The sequence shown here is derived from an EMBL/GenBank/DDBJ whole genome shotgun (WGS) entry which is preliminary data.</text>
</comment>
<keyword evidence="2" id="KW-0540">Nuclease</keyword>
<dbReference type="InterPro" id="IPR011335">
    <property type="entry name" value="Restrct_endonuc-II-like"/>
</dbReference>
<gene>
    <name evidence="2" type="ORF">IAD31_02200</name>
</gene>
<proteinExistence type="predicted"/>
<dbReference type="Proteomes" id="UP000886879">
    <property type="component" value="Unassembled WGS sequence"/>
</dbReference>
<dbReference type="CDD" id="cd01038">
    <property type="entry name" value="Endonuclease_DUF559"/>
    <property type="match status" value="1"/>
</dbReference>
<dbReference type="EMBL" id="DVFO01000020">
    <property type="protein sequence ID" value="HIQ60392.1"/>
    <property type="molecule type" value="Genomic_DNA"/>
</dbReference>
<dbReference type="PANTHER" id="PTHR38590">
    <property type="entry name" value="BLL0828 PROTEIN"/>
    <property type="match status" value="1"/>
</dbReference>
<protein>
    <submittedName>
        <fullName evidence="2">Endonuclease domain-containing protein</fullName>
    </submittedName>
</protein>
<dbReference type="SUPFAM" id="SSF52980">
    <property type="entry name" value="Restriction endonuclease-like"/>
    <property type="match status" value="1"/>
</dbReference>
<dbReference type="Pfam" id="PF04480">
    <property type="entry name" value="DUF559"/>
    <property type="match status" value="1"/>
</dbReference>